<evidence type="ECO:0000259" key="5">
    <source>
        <dbReference type="PROSITE" id="PS50011"/>
    </source>
</evidence>
<dbReference type="SUPFAM" id="SSF56112">
    <property type="entry name" value="Protein kinase-like (PK-like)"/>
    <property type="match status" value="1"/>
</dbReference>
<dbReference type="GO" id="GO:0004674">
    <property type="term" value="F:protein serine/threonine kinase activity"/>
    <property type="evidence" value="ECO:0007669"/>
    <property type="project" value="UniProtKB-KW"/>
</dbReference>
<organism evidence="6 7">
    <name type="scientific">Tritrichomonas foetus</name>
    <dbReference type="NCBI Taxonomy" id="1144522"/>
    <lineage>
        <taxon>Eukaryota</taxon>
        <taxon>Metamonada</taxon>
        <taxon>Parabasalia</taxon>
        <taxon>Tritrichomonadida</taxon>
        <taxon>Tritrichomonadidae</taxon>
        <taxon>Tritrichomonas</taxon>
    </lineage>
</organism>
<dbReference type="PANTHER" id="PTHR24346:SF30">
    <property type="entry name" value="MATERNAL EMBRYONIC LEUCINE ZIPPER KINASE"/>
    <property type="match status" value="1"/>
</dbReference>
<dbReference type="PROSITE" id="PS50011">
    <property type="entry name" value="PROTEIN_KINASE_DOM"/>
    <property type="match status" value="1"/>
</dbReference>
<evidence type="ECO:0000313" key="6">
    <source>
        <dbReference type="EMBL" id="OHT05995.1"/>
    </source>
</evidence>
<dbReference type="PROSITE" id="PS00108">
    <property type="entry name" value="PROTEIN_KINASE_ST"/>
    <property type="match status" value="1"/>
</dbReference>
<dbReference type="InterPro" id="IPR011009">
    <property type="entry name" value="Kinase-like_dom_sf"/>
</dbReference>
<evidence type="ECO:0000256" key="2">
    <source>
        <dbReference type="ARBA" id="ARBA00022840"/>
    </source>
</evidence>
<evidence type="ECO:0000256" key="4">
    <source>
        <dbReference type="RuleBase" id="RU000304"/>
    </source>
</evidence>
<dbReference type="FunFam" id="3.30.200.20:FF:000042">
    <property type="entry name" value="Aurora kinase A"/>
    <property type="match status" value="1"/>
</dbReference>
<dbReference type="OrthoDB" id="1738954at2759"/>
<dbReference type="AlphaFoldDB" id="A0A1J4K477"/>
<evidence type="ECO:0000256" key="3">
    <source>
        <dbReference type="PROSITE-ProRule" id="PRU10141"/>
    </source>
</evidence>
<name>A0A1J4K477_9EUKA</name>
<dbReference type="EMBL" id="MLAK01000739">
    <property type="protein sequence ID" value="OHT05995.1"/>
    <property type="molecule type" value="Genomic_DNA"/>
</dbReference>
<comment type="similarity">
    <text evidence="4">Belongs to the protein kinase superfamily.</text>
</comment>
<dbReference type="Gene3D" id="1.10.510.10">
    <property type="entry name" value="Transferase(Phosphotransferase) domain 1"/>
    <property type="match status" value="1"/>
</dbReference>
<dbReference type="Proteomes" id="UP000179807">
    <property type="component" value="Unassembled WGS sequence"/>
</dbReference>
<keyword evidence="4" id="KW-0723">Serine/threonine-protein kinase</keyword>
<dbReference type="InterPro" id="IPR017441">
    <property type="entry name" value="Protein_kinase_ATP_BS"/>
</dbReference>
<dbReference type="FunFam" id="1.10.510.10:FF:000571">
    <property type="entry name" value="Maternal embryonic leucine zipper kinase"/>
    <property type="match status" value="1"/>
</dbReference>
<dbReference type="PROSITE" id="PS00107">
    <property type="entry name" value="PROTEIN_KINASE_ATP"/>
    <property type="match status" value="1"/>
</dbReference>
<dbReference type="RefSeq" id="XP_068359131.1">
    <property type="nucleotide sequence ID" value="XM_068504722.1"/>
</dbReference>
<dbReference type="InterPro" id="IPR000719">
    <property type="entry name" value="Prot_kinase_dom"/>
</dbReference>
<comment type="caution">
    <text evidence="6">The sequence shown here is derived from an EMBL/GenBank/DDBJ whole genome shotgun (WGS) entry which is preliminary data.</text>
</comment>
<proteinExistence type="inferred from homology"/>
<reference evidence="6" key="1">
    <citation type="submission" date="2016-10" db="EMBL/GenBank/DDBJ databases">
        <authorList>
            <person name="Benchimol M."/>
            <person name="Almeida L.G."/>
            <person name="Vasconcelos A.T."/>
            <person name="Perreira-Neves A."/>
            <person name="Rosa I.A."/>
            <person name="Tasca T."/>
            <person name="Bogo M.R."/>
            <person name="de Souza W."/>
        </authorList>
    </citation>
    <scope>NUCLEOTIDE SEQUENCE [LARGE SCALE GENOMIC DNA]</scope>
    <source>
        <strain evidence="6">K</strain>
    </source>
</reference>
<keyword evidence="1 3" id="KW-0547">Nucleotide-binding</keyword>
<dbReference type="VEuPathDB" id="TrichDB:TRFO_26061"/>
<dbReference type="PANTHER" id="PTHR24346">
    <property type="entry name" value="MAP/MICROTUBULE AFFINITY-REGULATING KINASE"/>
    <property type="match status" value="1"/>
</dbReference>
<dbReference type="GO" id="GO:0005737">
    <property type="term" value="C:cytoplasm"/>
    <property type="evidence" value="ECO:0007669"/>
    <property type="project" value="TreeGrafter"/>
</dbReference>
<keyword evidence="7" id="KW-1185">Reference proteome</keyword>
<dbReference type="GO" id="GO:0035556">
    <property type="term" value="P:intracellular signal transduction"/>
    <property type="evidence" value="ECO:0007669"/>
    <property type="project" value="TreeGrafter"/>
</dbReference>
<evidence type="ECO:0000313" key="7">
    <source>
        <dbReference type="Proteomes" id="UP000179807"/>
    </source>
</evidence>
<dbReference type="Pfam" id="PF00069">
    <property type="entry name" value="Pkinase"/>
    <property type="match status" value="1"/>
</dbReference>
<keyword evidence="6" id="KW-0808">Transferase</keyword>
<dbReference type="GeneID" id="94839426"/>
<feature type="binding site" evidence="3">
    <location>
        <position position="89"/>
    </location>
    <ligand>
        <name>ATP</name>
        <dbReference type="ChEBI" id="CHEBI:30616"/>
    </ligand>
</feature>
<protein>
    <submittedName>
        <fullName evidence="6">CAMK family protein kinase</fullName>
    </submittedName>
</protein>
<evidence type="ECO:0000256" key="1">
    <source>
        <dbReference type="ARBA" id="ARBA00022741"/>
    </source>
</evidence>
<feature type="domain" description="Protein kinase" evidence="5">
    <location>
        <begin position="60"/>
        <end position="313"/>
    </location>
</feature>
<keyword evidence="2 3" id="KW-0067">ATP-binding</keyword>
<accession>A0A1J4K477</accession>
<sequence length="408" mass="47208">MQNDFVNTCVSSMSSGKPIRFIHKEVFPPPNSHGKNFVSNKLGNSQKPKDVIAPNKIGPFLLKEQIGTGGFSVVKKAIHFETGKEYACKIIPKQMLTSPKLEKRFENEVRIMQKLKHPGIIILYAMFKDTLNYYLIMEYCPHGTLLNYISENGSVSENDAKYIFKQIVLSLKYIHSQSVIHRDIKPENILIDENKNIKIIDFGLAEFYFKENENELITSQSGSLIYMSPEWVSGQYNGVKNDIWALGIILYILFFKGIPWTKQNHKIVVKQISELTFFVSKSISEPARDLINSILTYEDKRLTLEQIENHEWLKNVDSVDYSKIEYEKEEMNILIEDGVDEFFDNRPPDNQELKILPKYAQYFTRKRRYASLKQSGVTTFTSNQKRPVVKSSSYLTTFHSPSFSHKLI</sequence>
<keyword evidence="6" id="KW-0418">Kinase</keyword>
<gene>
    <name evidence="6" type="ORF">TRFO_26061</name>
</gene>
<dbReference type="InterPro" id="IPR008271">
    <property type="entry name" value="Ser/Thr_kinase_AS"/>
</dbReference>
<dbReference type="GO" id="GO:0005524">
    <property type="term" value="F:ATP binding"/>
    <property type="evidence" value="ECO:0007669"/>
    <property type="project" value="UniProtKB-UniRule"/>
</dbReference>
<dbReference type="SMART" id="SM00220">
    <property type="entry name" value="S_TKc"/>
    <property type="match status" value="1"/>
</dbReference>